<protein>
    <submittedName>
        <fullName evidence="1">Uncharacterized protein</fullName>
    </submittedName>
</protein>
<dbReference type="EMBL" id="CAJGYM010000004">
    <property type="protein sequence ID" value="CAD6186165.1"/>
    <property type="molecule type" value="Genomic_DNA"/>
</dbReference>
<proteinExistence type="predicted"/>
<dbReference type="Proteomes" id="UP000835052">
    <property type="component" value="Unassembled WGS sequence"/>
</dbReference>
<organism evidence="1 2">
    <name type="scientific">Caenorhabditis auriculariae</name>
    <dbReference type="NCBI Taxonomy" id="2777116"/>
    <lineage>
        <taxon>Eukaryota</taxon>
        <taxon>Metazoa</taxon>
        <taxon>Ecdysozoa</taxon>
        <taxon>Nematoda</taxon>
        <taxon>Chromadorea</taxon>
        <taxon>Rhabditida</taxon>
        <taxon>Rhabditina</taxon>
        <taxon>Rhabditomorpha</taxon>
        <taxon>Rhabditoidea</taxon>
        <taxon>Rhabditidae</taxon>
        <taxon>Peloderinae</taxon>
        <taxon>Caenorhabditis</taxon>
    </lineage>
</organism>
<reference evidence="1" key="1">
    <citation type="submission" date="2020-10" db="EMBL/GenBank/DDBJ databases">
        <authorList>
            <person name="Kikuchi T."/>
        </authorList>
    </citation>
    <scope>NUCLEOTIDE SEQUENCE</scope>
    <source>
        <strain evidence="1">NKZ352</strain>
    </source>
</reference>
<name>A0A8S1GRC5_9PELO</name>
<evidence type="ECO:0000313" key="2">
    <source>
        <dbReference type="Proteomes" id="UP000835052"/>
    </source>
</evidence>
<keyword evidence="2" id="KW-1185">Reference proteome</keyword>
<comment type="caution">
    <text evidence="1">The sequence shown here is derived from an EMBL/GenBank/DDBJ whole genome shotgun (WGS) entry which is preliminary data.</text>
</comment>
<accession>A0A8S1GRC5</accession>
<sequence>MFYDSSNHFKDPPVVEEIRRALADFDFGDNVPVDQLRKAKMSSTLLNMLITGFHSDFDVFVKERRIQIHKSVVAIQHLKAIWSGPIVEKLRENRLRWYEYVLRAYATSIARTSLEMEVDGKRPKGQPKQLWLDTLHPDLKATNQHPDQAADRTK</sequence>
<dbReference type="AlphaFoldDB" id="A0A8S1GRC5"/>
<gene>
    <name evidence="1" type="ORF">CAUJ_LOCUS2084</name>
</gene>
<dbReference type="OrthoDB" id="5800121at2759"/>
<evidence type="ECO:0000313" key="1">
    <source>
        <dbReference type="EMBL" id="CAD6186165.1"/>
    </source>
</evidence>